<feature type="region of interest" description="Disordered" evidence="1">
    <location>
        <begin position="46"/>
        <end position="72"/>
    </location>
</feature>
<organism evidence="2 3">
    <name type="scientific">Amborella trichopoda</name>
    <dbReference type="NCBI Taxonomy" id="13333"/>
    <lineage>
        <taxon>Eukaryota</taxon>
        <taxon>Viridiplantae</taxon>
        <taxon>Streptophyta</taxon>
        <taxon>Embryophyta</taxon>
        <taxon>Tracheophyta</taxon>
        <taxon>Spermatophyta</taxon>
        <taxon>Magnoliopsida</taxon>
        <taxon>Amborellales</taxon>
        <taxon>Amborellaceae</taxon>
        <taxon>Amborella</taxon>
    </lineage>
</organism>
<reference evidence="3" key="1">
    <citation type="journal article" date="2013" name="Science">
        <title>The Amborella genome and the evolution of flowering plants.</title>
        <authorList>
            <consortium name="Amborella Genome Project"/>
        </authorList>
    </citation>
    <scope>NUCLEOTIDE SEQUENCE [LARGE SCALE GENOMIC DNA]</scope>
</reference>
<protein>
    <submittedName>
        <fullName evidence="2">Uncharacterized protein</fullName>
    </submittedName>
</protein>
<dbReference type="PANTHER" id="PTHR33448">
    <property type="entry name" value="CHLOROPLAST PROTEIN HCF243-RELATED"/>
    <property type="match status" value="1"/>
</dbReference>
<feature type="compositionally biased region" description="Acidic residues" evidence="1">
    <location>
        <begin position="171"/>
        <end position="184"/>
    </location>
</feature>
<keyword evidence="3" id="KW-1185">Reference proteome</keyword>
<dbReference type="AlphaFoldDB" id="W1NGA3"/>
<evidence type="ECO:0000256" key="1">
    <source>
        <dbReference type="SAM" id="MobiDB-lite"/>
    </source>
</evidence>
<feature type="region of interest" description="Disordered" evidence="1">
    <location>
        <begin position="222"/>
        <end position="252"/>
    </location>
</feature>
<feature type="compositionally biased region" description="Basic and acidic residues" evidence="1">
    <location>
        <begin position="222"/>
        <end position="238"/>
    </location>
</feature>
<dbReference type="OMA" id="LWAKTKP"/>
<accession>W1NGA3</accession>
<dbReference type="eggNOG" id="ENOG502QSYN">
    <property type="taxonomic scope" value="Eukaryota"/>
</dbReference>
<sequence>MPPEETTSTTAKWLTNHHKPSSSSSPSTSDLFVCFPSRVPLTLMPKPICSPGRRPDRATHHHRAAPTRAHGSPMLRAKVRAHPSPVIEPHEPTSPKVTCAGQVRVKPRRACKTWQSVMEEIEKLHANKHRRNSGRPIGSKLAEAVHFLTALTKFRLDFRCFGGFPSSYSSSDEEEEEEEEEEREAEGGGAGTVFAKWFMILQEDPDKKTHLNGMREKVGLERERGFVGEEREKGKFGEEREEEAPSVPPPNALLLMRCRSAPLKGWEEEEKVELKTEKEEERESMVLMSYAPDFFKVSPEISRETWVKKSDYLSRSRSWKR</sequence>
<feature type="region of interest" description="Disordered" evidence="1">
    <location>
        <begin position="1"/>
        <end position="29"/>
    </location>
</feature>
<dbReference type="Gramene" id="ERM94175">
    <property type="protein sequence ID" value="ERM94175"/>
    <property type="gene ID" value="AMTR_s00010p00179830"/>
</dbReference>
<dbReference type="PANTHER" id="PTHR33448:SF3">
    <property type="entry name" value="OS09G0370000 PROTEIN"/>
    <property type="match status" value="1"/>
</dbReference>
<dbReference type="HOGENOM" id="CLU_053961_0_0_1"/>
<feature type="region of interest" description="Disordered" evidence="1">
    <location>
        <begin position="167"/>
        <end position="188"/>
    </location>
</feature>
<evidence type="ECO:0000313" key="2">
    <source>
        <dbReference type="EMBL" id="ERM94175.1"/>
    </source>
</evidence>
<dbReference type="EMBL" id="KI397513">
    <property type="protein sequence ID" value="ERM94175.1"/>
    <property type="molecule type" value="Genomic_DNA"/>
</dbReference>
<gene>
    <name evidence="2" type="ORF">AMTR_s00010p00179830</name>
</gene>
<feature type="compositionally biased region" description="Polar residues" evidence="1">
    <location>
        <begin position="1"/>
        <end position="13"/>
    </location>
</feature>
<dbReference type="Proteomes" id="UP000017836">
    <property type="component" value="Unassembled WGS sequence"/>
</dbReference>
<proteinExistence type="predicted"/>
<evidence type="ECO:0000313" key="3">
    <source>
        <dbReference type="Proteomes" id="UP000017836"/>
    </source>
</evidence>
<name>W1NGA3_AMBTC</name>
<dbReference type="OrthoDB" id="1919674at2759"/>